<evidence type="ECO:0000313" key="1">
    <source>
        <dbReference type="EnsemblPlants" id="KQL00438"/>
    </source>
</evidence>
<dbReference type="HOGENOM" id="CLU_006228_0_0_1"/>
<accession>K3YNG3</accession>
<organism evidence="1 2">
    <name type="scientific">Setaria italica</name>
    <name type="common">Foxtail millet</name>
    <name type="synonym">Panicum italicum</name>
    <dbReference type="NCBI Taxonomy" id="4555"/>
    <lineage>
        <taxon>Eukaryota</taxon>
        <taxon>Viridiplantae</taxon>
        <taxon>Streptophyta</taxon>
        <taxon>Embryophyta</taxon>
        <taxon>Tracheophyta</taxon>
        <taxon>Spermatophyta</taxon>
        <taxon>Magnoliopsida</taxon>
        <taxon>Liliopsida</taxon>
        <taxon>Poales</taxon>
        <taxon>Poaceae</taxon>
        <taxon>PACMAD clade</taxon>
        <taxon>Panicoideae</taxon>
        <taxon>Panicodae</taxon>
        <taxon>Paniceae</taxon>
        <taxon>Cenchrinae</taxon>
        <taxon>Setaria</taxon>
    </lineage>
</organism>
<dbReference type="FunCoup" id="K3YNG3">
    <property type="interactions" value="4"/>
</dbReference>
<protein>
    <submittedName>
        <fullName evidence="1">Uncharacterized protein</fullName>
    </submittedName>
</protein>
<keyword evidence="2" id="KW-1185">Reference proteome</keyword>
<dbReference type="eggNOG" id="ENOG502QTMS">
    <property type="taxonomic scope" value="Eukaryota"/>
</dbReference>
<dbReference type="InParanoid" id="K3YNG3"/>
<proteinExistence type="predicted"/>
<dbReference type="EMBL" id="AGNK02003504">
    <property type="status" value="NOT_ANNOTATED_CDS"/>
    <property type="molecule type" value="Genomic_DNA"/>
</dbReference>
<dbReference type="AlphaFoldDB" id="K3YNG3"/>
<name>K3YNG3_SETIT</name>
<evidence type="ECO:0000313" key="2">
    <source>
        <dbReference type="Proteomes" id="UP000004995"/>
    </source>
</evidence>
<dbReference type="Gramene" id="KQL00438">
    <property type="protein sequence ID" value="KQL00438"/>
    <property type="gene ID" value="SETIT_015804mg"/>
</dbReference>
<dbReference type="OMA" id="NGCTNIR"/>
<dbReference type="PANTHER" id="PTHR10579">
    <property type="entry name" value="CALCIUM-ACTIVATED CHLORIDE CHANNEL REGULATOR"/>
    <property type="match status" value="1"/>
</dbReference>
<sequence length="207" mass="22201">METLVANGCTNIRGGRLSNAVACVILLSDGQDNNSGSGGFFHGPRSFRATSHDVLVPPSFMRAGASVTGGTFSLIENHTAIQDVFAQCVSGLLSITVQRARVSVECLHPGVRLRAIKSGRYEIHVDADGRTATVAVGELYVDEERRLLLFLDVPRAGATELAETTRAGFETPTWRTARQDGRIEGCKIKVPTSMTEQDCIVLGRTPG</sequence>
<dbReference type="Proteomes" id="UP000004995">
    <property type="component" value="Unassembled WGS sequence"/>
</dbReference>
<dbReference type="InterPro" id="IPR051266">
    <property type="entry name" value="CLCR"/>
</dbReference>
<dbReference type="STRING" id="4555.K3YNG3"/>
<dbReference type="EnsemblPlants" id="KQL00438">
    <property type="protein sequence ID" value="KQL00438"/>
    <property type="gene ID" value="SETIT_015804mg"/>
</dbReference>
<reference evidence="2" key="1">
    <citation type="journal article" date="2012" name="Nat. Biotechnol.">
        <title>Reference genome sequence of the model plant Setaria.</title>
        <authorList>
            <person name="Bennetzen J.L."/>
            <person name="Schmutz J."/>
            <person name="Wang H."/>
            <person name="Percifield R."/>
            <person name="Hawkins J."/>
            <person name="Pontaroli A.C."/>
            <person name="Estep M."/>
            <person name="Feng L."/>
            <person name="Vaughn J.N."/>
            <person name="Grimwood J."/>
            <person name="Jenkins J."/>
            <person name="Barry K."/>
            <person name="Lindquist E."/>
            <person name="Hellsten U."/>
            <person name="Deshpande S."/>
            <person name="Wang X."/>
            <person name="Wu X."/>
            <person name="Mitros T."/>
            <person name="Triplett J."/>
            <person name="Yang X."/>
            <person name="Ye C.Y."/>
            <person name="Mauro-Herrera M."/>
            <person name="Wang L."/>
            <person name="Li P."/>
            <person name="Sharma M."/>
            <person name="Sharma R."/>
            <person name="Ronald P.C."/>
            <person name="Panaud O."/>
            <person name="Kellogg E.A."/>
            <person name="Brutnell T.P."/>
            <person name="Doust A.N."/>
            <person name="Tuskan G.A."/>
            <person name="Rokhsar D."/>
            <person name="Devos K.M."/>
        </authorList>
    </citation>
    <scope>NUCLEOTIDE SEQUENCE [LARGE SCALE GENOMIC DNA]</scope>
    <source>
        <strain evidence="2">cv. Yugu1</strain>
    </source>
</reference>
<dbReference type="PANTHER" id="PTHR10579:SF135">
    <property type="entry name" value="OS12G0203500 PROTEIN"/>
    <property type="match status" value="1"/>
</dbReference>
<reference evidence="1" key="2">
    <citation type="submission" date="2018-08" db="UniProtKB">
        <authorList>
            <consortium name="EnsemblPlants"/>
        </authorList>
    </citation>
    <scope>IDENTIFICATION</scope>
    <source>
        <strain evidence="1">Yugu1</strain>
    </source>
</reference>